<feature type="compositionally biased region" description="Polar residues" evidence="1">
    <location>
        <begin position="207"/>
        <end position="236"/>
    </location>
</feature>
<dbReference type="AlphaFoldDB" id="A0A9W4UEP0"/>
<organism evidence="2 3">
    <name type="scientific">Periconia digitata</name>
    <dbReference type="NCBI Taxonomy" id="1303443"/>
    <lineage>
        <taxon>Eukaryota</taxon>
        <taxon>Fungi</taxon>
        <taxon>Dikarya</taxon>
        <taxon>Ascomycota</taxon>
        <taxon>Pezizomycotina</taxon>
        <taxon>Dothideomycetes</taxon>
        <taxon>Pleosporomycetidae</taxon>
        <taxon>Pleosporales</taxon>
        <taxon>Massarineae</taxon>
        <taxon>Periconiaceae</taxon>
        <taxon>Periconia</taxon>
    </lineage>
</organism>
<comment type="caution">
    <text evidence="2">The sequence shown here is derived from an EMBL/GenBank/DDBJ whole genome shotgun (WGS) entry which is preliminary data.</text>
</comment>
<accession>A0A9W4UEP0</accession>
<evidence type="ECO:0000313" key="2">
    <source>
        <dbReference type="EMBL" id="CAI6333959.1"/>
    </source>
</evidence>
<reference evidence="2" key="1">
    <citation type="submission" date="2023-01" db="EMBL/GenBank/DDBJ databases">
        <authorList>
            <person name="Van Ghelder C."/>
            <person name="Rancurel C."/>
        </authorList>
    </citation>
    <scope>NUCLEOTIDE SEQUENCE</scope>
    <source>
        <strain evidence="2">CNCM I-4278</strain>
    </source>
</reference>
<dbReference type="EMBL" id="CAOQHR010000004">
    <property type="protein sequence ID" value="CAI6333959.1"/>
    <property type="molecule type" value="Genomic_DNA"/>
</dbReference>
<dbReference type="Proteomes" id="UP001152607">
    <property type="component" value="Unassembled WGS sequence"/>
</dbReference>
<protein>
    <submittedName>
        <fullName evidence="2">Uncharacterized protein</fullName>
    </submittedName>
</protein>
<proteinExistence type="predicted"/>
<keyword evidence="3" id="KW-1185">Reference proteome</keyword>
<feature type="region of interest" description="Disordered" evidence="1">
    <location>
        <begin position="283"/>
        <end position="304"/>
    </location>
</feature>
<sequence length="350" mass="39337">MSTSGSIFFQQGGSPETALEVIQRACGDKAYMLDKPPYGKAIFEIHEDDVSLGSGKPAQVIGIKLLLGTDRDLENNIDITIWAYLFQNTDTERATRVGYLGLNADDELVQYVDRYLVRYATLSDIFPANCAAGMIPALVKYYFYKTEVEFLFIPTFSKSNAEDLIRACGRFDTSVPFARRETRAPSRKSQVGLGASRDLSSLLFPENENQSMMPRTTSPEFTVQESNDSDQENQVPVANMYPKRTQFEDRNTTGSRNTLFSQLVKAYEEEESLKHQLETLAAAGEEQERKRDGVKAKLNAQKKSEAQKLQIAQASKQQLAGQADPEIKKAIEFGIDLGHKESERKRRRTD</sequence>
<feature type="region of interest" description="Disordered" evidence="1">
    <location>
        <begin position="206"/>
        <end position="254"/>
    </location>
</feature>
<name>A0A9W4UEP0_9PLEO</name>
<evidence type="ECO:0000313" key="3">
    <source>
        <dbReference type="Proteomes" id="UP001152607"/>
    </source>
</evidence>
<feature type="compositionally biased region" description="Basic and acidic residues" evidence="1">
    <location>
        <begin position="286"/>
        <end position="295"/>
    </location>
</feature>
<dbReference type="OrthoDB" id="10533293at2759"/>
<evidence type="ECO:0000256" key="1">
    <source>
        <dbReference type="SAM" id="MobiDB-lite"/>
    </source>
</evidence>
<gene>
    <name evidence="2" type="ORF">PDIGIT_LOCUS7011</name>
</gene>